<keyword evidence="2" id="KW-1185">Reference proteome</keyword>
<dbReference type="RefSeq" id="WP_191838964.1">
    <property type="nucleotide sequence ID" value="NZ_BAAALB010000008.1"/>
</dbReference>
<protein>
    <submittedName>
        <fullName evidence="1">Uncharacterized protein</fullName>
    </submittedName>
</protein>
<dbReference type="Proteomes" id="UP000619293">
    <property type="component" value="Unassembled WGS sequence"/>
</dbReference>
<comment type="caution">
    <text evidence="1">The sequence shown here is derived from an EMBL/GenBank/DDBJ whole genome shotgun (WGS) entry which is preliminary data.</text>
</comment>
<sequence length="150" mass="16151">MLRPASYLTDEDFFATLADAPRADGLKPGILAQPLSDEYTFTPAHTVHAVHAVHTSILAAICLREAAELPNHSIGSTRELRRLIAGLNLASAYLAQTAEALAEQAQRGLVDVDAQHADRLGICLALAGHGWQTAAHRLREAHLLLGNQQH</sequence>
<gene>
    <name evidence="1" type="ORF">Cch02nite_32630</name>
</gene>
<reference evidence="1 2" key="1">
    <citation type="submission" date="2021-01" db="EMBL/GenBank/DDBJ databases">
        <title>Whole genome shotgun sequence of Catellatospora chokoriensis NBRC 107358.</title>
        <authorList>
            <person name="Komaki H."/>
            <person name="Tamura T."/>
        </authorList>
    </citation>
    <scope>NUCLEOTIDE SEQUENCE [LARGE SCALE GENOMIC DNA]</scope>
    <source>
        <strain evidence="1 2">NBRC 107358</strain>
    </source>
</reference>
<organism evidence="1 2">
    <name type="scientific">Catellatospora chokoriensis</name>
    <dbReference type="NCBI Taxonomy" id="310353"/>
    <lineage>
        <taxon>Bacteria</taxon>
        <taxon>Bacillati</taxon>
        <taxon>Actinomycetota</taxon>
        <taxon>Actinomycetes</taxon>
        <taxon>Micromonosporales</taxon>
        <taxon>Micromonosporaceae</taxon>
        <taxon>Catellatospora</taxon>
    </lineage>
</organism>
<dbReference type="AlphaFoldDB" id="A0A8J3JWL6"/>
<evidence type="ECO:0000313" key="1">
    <source>
        <dbReference type="EMBL" id="GIF89819.1"/>
    </source>
</evidence>
<evidence type="ECO:0000313" key="2">
    <source>
        <dbReference type="Proteomes" id="UP000619293"/>
    </source>
</evidence>
<proteinExistence type="predicted"/>
<dbReference type="EMBL" id="BONG01000018">
    <property type="protein sequence ID" value="GIF89819.1"/>
    <property type="molecule type" value="Genomic_DNA"/>
</dbReference>
<accession>A0A8J3JWL6</accession>
<name>A0A8J3JWL6_9ACTN</name>